<evidence type="ECO:0000256" key="1">
    <source>
        <dbReference type="ARBA" id="ARBA00022737"/>
    </source>
</evidence>
<dbReference type="SUPFAM" id="SSF52821">
    <property type="entry name" value="Rhodanese/Cell cycle control phosphatase"/>
    <property type="match status" value="2"/>
</dbReference>
<reference evidence="4 5" key="1">
    <citation type="submission" date="2018-01" db="EMBL/GenBank/DDBJ databases">
        <title>G. obscuriglobus.</title>
        <authorList>
            <person name="Franke J."/>
            <person name="Blomberg W."/>
            <person name="Selmecki A."/>
        </authorList>
    </citation>
    <scope>NUCLEOTIDE SEQUENCE [LARGE SCALE GENOMIC DNA]</scope>
    <source>
        <strain evidence="4 5">DSM 5831</strain>
    </source>
</reference>
<dbReference type="InterPro" id="IPR051126">
    <property type="entry name" value="Thiosulfate_sulfurtransferase"/>
</dbReference>
<dbReference type="InterPro" id="IPR001763">
    <property type="entry name" value="Rhodanese-like_dom"/>
</dbReference>
<feature type="domain" description="Rhodanese" evidence="3">
    <location>
        <begin position="41"/>
        <end position="145"/>
    </location>
</feature>
<protein>
    <submittedName>
        <fullName evidence="4">Sulfurtransferase</fullName>
    </submittedName>
</protein>
<dbReference type="CDD" id="cd01448">
    <property type="entry name" value="TST_Repeat_1"/>
    <property type="match status" value="1"/>
</dbReference>
<name>A0A2Z3HA73_9BACT</name>
<dbReference type="SMART" id="SM00450">
    <property type="entry name" value="RHOD"/>
    <property type="match status" value="2"/>
</dbReference>
<dbReference type="CDD" id="cd01449">
    <property type="entry name" value="TST_Repeat_2"/>
    <property type="match status" value="1"/>
</dbReference>
<dbReference type="AlphaFoldDB" id="A0A2Z3HA73"/>
<keyword evidence="4" id="KW-0808">Transferase</keyword>
<sequence>MTRFVTLAAVAALAAAGMGRAGDYPRPDLLVEPAALAGPGAPKGLVVLDARPRAKYDAGHVPGARWVDHAEWAKGFGDGRDAAGWSKRVAGLGLTADSRVVVYDDSRAKDAARVWWVLRYWGVKDVRLLNGGWLGWEKGKHPTEKAEPVVKPSAFKAVAAPERMATKDELLKSLPGGTLQIVDARSEGEFCGLDALKNKRAGAVPGAKQLEWSDLIDADSHRFKPADELKTLFDAAGIKLSRPTATHCQSGGRASVMAYGLELMGATDVRNYYQSWSEWGNADDTPVVKPAPKKK</sequence>
<gene>
    <name evidence="4" type="ORF">C1280_28510</name>
</gene>
<dbReference type="PROSITE" id="PS50206">
    <property type="entry name" value="RHODANESE_3"/>
    <property type="match status" value="2"/>
</dbReference>
<evidence type="ECO:0000259" key="3">
    <source>
        <dbReference type="PROSITE" id="PS50206"/>
    </source>
</evidence>
<dbReference type="PANTHER" id="PTHR43855:SF1">
    <property type="entry name" value="THIOSULFATE SULFURTRANSFERASE"/>
    <property type="match status" value="1"/>
</dbReference>
<dbReference type="Gene3D" id="3.40.250.10">
    <property type="entry name" value="Rhodanese-like domain"/>
    <property type="match status" value="2"/>
</dbReference>
<dbReference type="PANTHER" id="PTHR43855">
    <property type="entry name" value="THIOSULFATE SULFURTRANSFERASE"/>
    <property type="match status" value="1"/>
</dbReference>
<accession>A0A2Z3HA73</accession>
<dbReference type="EMBL" id="CP025958">
    <property type="protein sequence ID" value="AWM40536.1"/>
    <property type="molecule type" value="Genomic_DNA"/>
</dbReference>
<keyword evidence="2" id="KW-0732">Signal</keyword>
<dbReference type="GO" id="GO:0004792">
    <property type="term" value="F:thiosulfate-cyanide sulfurtransferase activity"/>
    <property type="evidence" value="ECO:0007669"/>
    <property type="project" value="InterPro"/>
</dbReference>
<dbReference type="InterPro" id="IPR001307">
    <property type="entry name" value="Thiosulphate_STrfase_CS"/>
</dbReference>
<organism evidence="4 5">
    <name type="scientific">Gemmata obscuriglobus</name>
    <dbReference type="NCBI Taxonomy" id="114"/>
    <lineage>
        <taxon>Bacteria</taxon>
        <taxon>Pseudomonadati</taxon>
        <taxon>Planctomycetota</taxon>
        <taxon>Planctomycetia</taxon>
        <taxon>Gemmatales</taxon>
        <taxon>Gemmataceae</taxon>
        <taxon>Gemmata</taxon>
    </lineage>
</organism>
<dbReference type="OrthoDB" id="9770030at2"/>
<evidence type="ECO:0000313" key="5">
    <source>
        <dbReference type="Proteomes" id="UP000245802"/>
    </source>
</evidence>
<dbReference type="RefSeq" id="WP_010050571.1">
    <property type="nucleotide sequence ID" value="NZ_CP025958.1"/>
</dbReference>
<evidence type="ECO:0000313" key="4">
    <source>
        <dbReference type="EMBL" id="AWM40536.1"/>
    </source>
</evidence>
<dbReference type="PROSITE" id="PS00380">
    <property type="entry name" value="RHODANESE_1"/>
    <property type="match status" value="1"/>
</dbReference>
<feature type="signal peptide" evidence="2">
    <location>
        <begin position="1"/>
        <end position="21"/>
    </location>
</feature>
<feature type="domain" description="Rhodanese" evidence="3">
    <location>
        <begin position="175"/>
        <end position="288"/>
    </location>
</feature>
<evidence type="ECO:0000256" key="2">
    <source>
        <dbReference type="SAM" id="SignalP"/>
    </source>
</evidence>
<feature type="chain" id="PRO_5016440459" evidence="2">
    <location>
        <begin position="22"/>
        <end position="295"/>
    </location>
</feature>
<proteinExistence type="predicted"/>
<dbReference type="KEGG" id="gog:C1280_28510"/>
<dbReference type="Pfam" id="PF00581">
    <property type="entry name" value="Rhodanese"/>
    <property type="match status" value="2"/>
</dbReference>
<keyword evidence="1" id="KW-0677">Repeat</keyword>
<keyword evidence="5" id="KW-1185">Reference proteome</keyword>
<dbReference type="InterPro" id="IPR036873">
    <property type="entry name" value="Rhodanese-like_dom_sf"/>
</dbReference>
<dbReference type="Proteomes" id="UP000245802">
    <property type="component" value="Chromosome"/>
</dbReference>